<evidence type="ECO:0000256" key="3">
    <source>
        <dbReference type="ARBA" id="ARBA00004947"/>
    </source>
</evidence>
<keyword evidence="14" id="KW-1185">Reference proteome</keyword>
<keyword evidence="8" id="KW-0299">Galactose metabolism</keyword>
<feature type="domain" description="NAD-dependent epimerase/dehydratase" evidence="12">
    <location>
        <begin position="4"/>
        <end position="182"/>
    </location>
</feature>
<organism evidence="13 14">
    <name type="scientific">Psychrobacillus soli</name>
    <dbReference type="NCBI Taxonomy" id="1543965"/>
    <lineage>
        <taxon>Bacteria</taxon>
        <taxon>Bacillati</taxon>
        <taxon>Bacillota</taxon>
        <taxon>Bacilli</taxon>
        <taxon>Bacillales</taxon>
        <taxon>Bacillaceae</taxon>
        <taxon>Psychrobacillus</taxon>
    </lineage>
</organism>
<name>A0A544TLB8_9BACI</name>
<evidence type="ECO:0000256" key="8">
    <source>
        <dbReference type="ARBA" id="ARBA00023144"/>
    </source>
</evidence>
<proteinExistence type="inferred from homology"/>
<evidence type="ECO:0000259" key="12">
    <source>
        <dbReference type="Pfam" id="PF01370"/>
    </source>
</evidence>
<dbReference type="InterPro" id="IPR036291">
    <property type="entry name" value="NAD(P)-bd_dom_sf"/>
</dbReference>
<dbReference type="PANTHER" id="PTHR43725:SF47">
    <property type="entry name" value="UDP-GLUCOSE 4-EPIMERASE"/>
    <property type="match status" value="1"/>
</dbReference>
<evidence type="ECO:0000256" key="9">
    <source>
        <dbReference type="ARBA" id="ARBA00023235"/>
    </source>
</evidence>
<protein>
    <recommendedName>
        <fullName evidence="6">UDP-glucose 4-epimerase</fullName>
        <ecNumber evidence="5">5.1.3.2</ecNumber>
    </recommendedName>
    <alternativeName>
        <fullName evidence="11">Galactowaldenase</fullName>
    </alternativeName>
    <alternativeName>
        <fullName evidence="10">UDP-galactose 4-epimerase</fullName>
    </alternativeName>
</protein>
<comment type="caution">
    <text evidence="13">The sequence shown here is derived from an EMBL/GenBank/DDBJ whole genome shotgun (WGS) entry which is preliminary data.</text>
</comment>
<evidence type="ECO:0000313" key="14">
    <source>
        <dbReference type="Proteomes" id="UP000318937"/>
    </source>
</evidence>
<accession>A0A544TLB8</accession>
<evidence type="ECO:0000256" key="2">
    <source>
        <dbReference type="ARBA" id="ARBA00001911"/>
    </source>
</evidence>
<dbReference type="GO" id="GO:0006012">
    <property type="term" value="P:galactose metabolic process"/>
    <property type="evidence" value="ECO:0007669"/>
    <property type="project" value="UniProtKB-KW"/>
</dbReference>
<dbReference type="RefSeq" id="WP_142605193.1">
    <property type="nucleotide sequence ID" value="NZ_VDGG01000003.1"/>
</dbReference>
<dbReference type="AlphaFoldDB" id="A0A544TLB8"/>
<dbReference type="InterPro" id="IPR001509">
    <property type="entry name" value="Epimerase_deHydtase"/>
</dbReference>
<keyword evidence="8" id="KW-0119">Carbohydrate metabolism</keyword>
<keyword evidence="9" id="KW-0413">Isomerase</keyword>
<dbReference type="Pfam" id="PF01370">
    <property type="entry name" value="Epimerase"/>
    <property type="match status" value="1"/>
</dbReference>
<reference evidence="13 14" key="1">
    <citation type="submission" date="2019-05" db="EMBL/GenBank/DDBJ databases">
        <title>Psychrobacillus vulpis sp. nov., a new species isolated from feces of a red fox that inhabits in The Tablas de Daimiel Natural Park, Albacete, Spain.</title>
        <authorList>
            <person name="Rodriguez M."/>
            <person name="Reina J.C."/>
            <person name="Bejar V."/>
            <person name="Llamas I."/>
        </authorList>
    </citation>
    <scope>NUCLEOTIDE SEQUENCE [LARGE SCALE GENOMIC DNA]</scope>
    <source>
        <strain evidence="13 14">NHI-2</strain>
    </source>
</reference>
<evidence type="ECO:0000256" key="7">
    <source>
        <dbReference type="ARBA" id="ARBA00023027"/>
    </source>
</evidence>
<sequence length="297" mass="33588">MKKALVIGGTRFFGVHLVETLLAEGFDVTIATRGKTQDPFSTRVNRIIVDRLNFAELKERCGNETWDIIFDQICYSSQEALEAIEVFRDKTKKYVFTSSKSVYGEGHGEVGFVEADFNPYDYNIIPGQKEDFTYDEGKRQAEAVFFQKASFPVVAVRFPIVLGLNDYTKRLHFHIEKIVNHEEIHLINPDASIDFISEEEAGEFLAWIGSSAFSGPINALSNGKVKLSEMITTIEEKTKISAIISSIPDETNASPFNISESWLINNEKARNLGFQFIDLNEWLPVLIGDILESNKER</sequence>
<evidence type="ECO:0000256" key="1">
    <source>
        <dbReference type="ARBA" id="ARBA00000083"/>
    </source>
</evidence>
<comment type="pathway">
    <text evidence="3">Carbohydrate metabolism; galactose metabolism.</text>
</comment>
<gene>
    <name evidence="13" type="ORF">FG383_02105</name>
</gene>
<evidence type="ECO:0000256" key="10">
    <source>
        <dbReference type="ARBA" id="ARBA00031367"/>
    </source>
</evidence>
<dbReference type="EMBL" id="VDGG01000003">
    <property type="protein sequence ID" value="TQR18253.1"/>
    <property type="molecule type" value="Genomic_DNA"/>
</dbReference>
<dbReference type="GO" id="GO:0005829">
    <property type="term" value="C:cytosol"/>
    <property type="evidence" value="ECO:0007669"/>
    <property type="project" value="TreeGrafter"/>
</dbReference>
<dbReference type="SUPFAM" id="SSF51735">
    <property type="entry name" value="NAD(P)-binding Rossmann-fold domains"/>
    <property type="match status" value="1"/>
</dbReference>
<comment type="similarity">
    <text evidence="4">Belongs to the NAD(P)-dependent epimerase/dehydratase family.</text>
</comment>
<dbReference type="GO" id="GO:0003978">
    <property type="term" value="F:UDP-glucose 4-epimerase activity"/>
    <property type="evidence" value="ECO:0007669"/>
    <property type="project" value="UniProtKB-EC"/>
</dbReference>
<evidence type="ECO:0000256" key="11">
    <source>
        <dbReference type="ARBA" id="ARBA00033067"/>
    </source>
</evidence>
<dbReference type="Gene3D" id="3.40.50.720">
    <property type="entry name" value="NAD(P)-binding Rossmann-like Domain"/>
    <property type="match status" value="1"/>
</dbReference>
<evidence type="ECO:0000256" key="5">
    <source>
        <dbReference type="ARBA" id="ARBA00013189"/>
    </source>
</evidence>
<evidence type="ECO:0000256" key="4">
    <source>
        <dbReference type="ARBA" id="ARBA00007637"/>
    </source>
</evidence>
<comment type="cofactor">
    <cofactor evidence="2">
        <name>NAD(+)</name>
        <dbReference type="ChEBI" id="CHEBI:57540"/>
    </cofactor>
</comment>
<keyword evidence="7" id="KW-0520">NAD</keyword>
<dbReference type="PANTHER" id="PTHR43725">
    <property type="entry name" value="UDP-GLUCOSE 4-EPIMERASE"/>
    <property type="match status" value="1"/>
</dbReference>
<evidence type="ECO:0000313" key="13">
    <source>
        <dbReference type="EMBL" id="TQR18253.1"/>
    </source>
</evidence>
<dbReference type="OrthoDB" id="9809586at2"/>
<dbReference type="Proteomes" id="UP000318937">
    <property type="component" value="Unassembled WGS sequence"/>
</dbReference>
<comment type="catalytic activity">
    <reaction evidence="1">
        <text>UDP-alpha-D-glucose = UDP-alpha-D-galactose</text>
        <dbReference type="Rhea" id="RHEA:22168"/>
        <dbReference type="ChEBI" id="CHEBI:58885"/>
        <dbReference type="ChEBI" id="CHEBI:66914"/>
        <dbReference type="EC" id="5.1.3.2"/>
    </reaction>
</comment>
<evidence type="ECO:0000256" key="6">
    <source>
        <dbReference type="ARBA" id="ARBA00018569"/>
    </source>
</evidence>
<dbReference type="EC" id="5.1.3.2" evidence="5"/>